<feature type="domain" description="CYTH" evidence="2">
    <location>
        <begin position="2"/>
        <end position="158"/>
    </location>
</feature>
<gene>
    <name evidence="3" type="ORF">HTY61_14055</name>
</gene>
<sequence length="158" mass="17405">MALEIERKYLVDGESWREAGGGSHHILQAYLALDGSTSVRVRISDGRRARLTVKIGRSGLVRDEFEYPVPLEDAERMIEAAQGRLIEKVRHVIPSGGFVWEVDVYEGALSGLVIAEVEMRSENDTPVLPEWIGREVTGEAAWSNAMLAIHGLPEGALP</sequence>
<dbReference type="Proteomes" id="UP000509367">
    <property type="component" value="Chromosome"/>
</dbReference>
<dbReference type="InterPro" id="IPR012042">
    <property type="entry name" value="NeuTTM/CthTTM-like"/>
</dbReference>
<dbReference type="InterPro" id="IPR023577">
    <property type="entry name" value="CYTH_domain"/>
</dbReference>
<dbReference type="AlphaFoldDB" id="A0A6N1VEW0"/>
<evidence type="ECO:0000259" key="2">
    <source>
        <dbReference type="PROSITE" id="PS51707"/>
    </source>
</evidence>
<keyword evidence="4" id="KW-1185">Reference proteome</keyword>
<evidence type="ECO:0000313" key="3">
    <source>
        <dbReference type="EMBL" id="QKV19496.1"/>
    </source>
</evidence>
<feature type="active site" description="Proton acceptor" evidence="1">
    <location>
        <position position="30"/>
    </location>
</feature>
<dbReference type="PANTHER" id="PTHR40114:SF1">
    <property type="entry name" value="SLR0698 PROTEIN"/>
    <property type="match status" value="1"/>
</dbReference>
<dbReference type="Pfam" id="PF01928">
    <property type="entry name" value="CYTH"/>
    <property type="match status" value="1"/>
</dbReference>
<dbReference type="Gene3D" id="2.40.320.10">
    <property type="entry name" value="Hypothetical Protein Pfu-838710-001"/>
    <property type="match status" value="1"/>
</dbReference>
<dbReference type="CDD" id="cd07891">
    <property type="entry name" value="CYTH-like_CthTTM-like_1"/>
    <property type="match status" value="1"/>
</dbReference>
<evidence type="ECO:0000313" key="4">
    <source>
        <dbReference type="Proteomes" id="UP000509367"/>
    </source>
</evidence>
<protein>
    <submittedName>
        <fullName evidence="3">CYTH domain-containing protein</fullName>
    </submittedName>
</protein>
<dbReference type="KEGG" id="orm:HTY61_14055"/>
<proteinExistence type="predicted"/>
<dbReference type="PROSITE" id="PS51707">
    <property type="entry name" value="CYTH"/>
    <property type="match status" value="1"/>
</dbReference>
<dbReference type="InterPro" id="IPR033469">
    <property type="entry name" value="CYTH-like_dom_sf"/>
</dbReference>
<name>A0A6N1VEW0_9HYPH</name>
<dbReference type="SUPFAM" id="SSF55154">
    <property type="entry name" value="CYTH-like phosphatases"/>
    <property type="match status" value="1"/>
</dbReference>
<organism evidence="3 4">
    <name type="scientific">Oricola thermophila</name>
    <dbReference type="NCBI Taxonomy" id="2742145"/>
    <lineage>
        <taxon>Bacteria</taxon>
        <taxon>Pseudomonadati</taxon>
        <taxon>Pseudomonadota</taxon>
        <taxon>Alphaproteobacteria</taxon>
        <taxon>Hyphomicrobiales</taxon>
        <taxon>Ahrensiaceae</taxon>
        <taxon>Oricola</taxon>
    </lineage>
</organism>
<accession>A0A6N1VEW0</accession>
<dbReference type="PANTHER" id="PTHR40114">
    <property type="entry name" value="SLR0698 PROTEIN"/>
    <property type="match status" value="1"/>
</dbReference>
<dbReference type="PIRSF" id="PIRSF016487">
    <property type="entry name" value="CYTH_UCP016487"/>
    <property type="match status" value="1"/>
</dbReference>
<dbReference type="RefSeq" id="WP_175277388.1">
    <property type="nucleotide sequence ID" value="NZ_CP054836.1"/>
</dbReference>
<dbReference type="SMART" id="SM01118">
    <property type="entry name" value="CYTH"/>
    <property type="match status" value="1"/>
</dbReference>
<evidence type="ECO:0000256" key="1">
    <source>
        <dbReference type="PIRSR" id="PIRSR016487-1"/>
    </source>
</evidence>
<dbReference type="EMBL" id="CP054836">
    <property type="protein sequence ID" value="QKV19496.1"/>
    <property type="molecule type" value="Genomic_DNA"/>
</dbReference>
<reference evidence="3 4" key="1">
    <citation type="submission" date="2020-06" db="EMBL/GenBank/DDBJ databases">
        <title>Oricola thermophila sp. nov. isolated from a tidal sediments.</title>
        <authorList>
            <person name="Kwon K.K."/>
            <person name="Yang S.-H."/>
            <person name="Park M.-J."/>
        </authorList>
    </citation>
    <scope>NUCLEOTIDE SEQUENCE [LARGE SCALE GENOMIC DNA]</scope>
    <source>
        <strain evidence="3 4">MEBiC13590</strain>
    </source>
</reference>